<dbReference type="RefSeq" id="WP_237868400.1">
    <property type="nucleotide sequence ID" value="NZ_JAKLTR010000001.1"/>
</dbReference>
<name>A0ABS9KLI6_9BACT</name>
<proteinExistence type="predicted"/>
<keyword evidence="2" id="KW-1185">Reference proteome</keyword>
<protein>
    <submittedName>
        <fullName evidence="1">Uncharacterized protein</fullName>
    </submittedName>
</protein>
<gene>
    <name evidence="1" type="ORF">LZZ85_02750</name>
</gene>
<comment type="caution">
    <text evidence="1">The sequence shown here is derived from an EMBL/GenBank/DDBJ whole genome shotgun (WGS) entry which is preliminary data.</text>
</comment>
<evidence type="ECO:0000313" key="1">
    <source>
        <dbReference type="EMBL" id="MCG2613175.1"/>
    </source>
</evidence>
<dbReference type="Proteomes" id="UP001165367">
    <property type="component" value="Unassembled WGS sequence"/>
</dbReference>
<organism evidence="1 2">
    <name type="scientific">Terrimonas ginsenosidimutans</name>
    <dbReference type="NCBI Taxonomy" id="2908004"/>
    <lineage>
        <taxon>Bacteria</taxon>
        <taxon>Pseudomonadati</taxon>
        <taxon>Bacteroidota</taxon>
        <taxon>Chitinophagia</taxon>
        <taxon>Chitinophagales</taxon>
        <taxon>Chitinophagaceae</taxon>
        <taxon>Terrimonas</taxon>
    </lineage>
</organism>
<reference evidence="1" key="1">
    <citation type="submission" date="2022-01" db="EMBL/GenBank/DDBJ databases">
        <authorList>
            <person name="Jo J.-H."/>
            <person name="Im W.-T."/>
        </authorList>
    </citation>
    <scope>NUCLEOTIDE SEQUENCE</scope>
    <source>
        <strain evidence="1">NA20</strain>
    </source>
</reference>
<evidence type="ECO:0000313" key="2">
    <source>
        <dbReference type="Proteomes" id="UP001165367"/>
    </source>
</evidence>
<dbReference type="EMBL" id="JAKLTR010000001">
    <property type="protein sequence ID" value="MCG2613175.1"/>
    <property type="molecule type" value="Genomic_DNA"/>
</dbReference>
<sequence length="82" mass="9614">MKFKKIGRMVAEFRVNGRNGLVECGKFRFKRWPRFLQFTPDLLLPYIENSPGRQAFPAWMRSDKRAGGCHKPICVVCRNLNQ</sequence>
<accession>A0ABS9KLI6</accession>